<dbReference type="PANTHER" id="PTHR44013:SF1">
    <property type="entry name" value="ZINC-TYPE ALCOHOL DEHYDROGENASE-LIKE PROTEIN C16A3.02C"/>
    <property type="match status" value="1"/>
</dbReference>
<dbReference type="SUPFAM" id="SSF50129">
    <property type="entry name" value="GroES-like"/>
    <property type="match status" value="1"/>
</dbReference>
<dbReference type="InterPro" id="IPR036291">
    <property type="entry name" value="NAD(P)-bd_dom_sf"/>
</dbReference>
<dbReference type="Gene3D" id="3.90.180.10">
    <property type="entry name" value="Medium-chain alcohol dehydrogenases, catalytic domain"/>
    <property type="match status" value="1"/>
</dbReference>
<organism evidence="2 3">
    <name type="scientific">Exiguobacterium alkaliphilum</name>
    <dbReference type="NCBI Taxonomy" id="1428684"/>
    <lineage>
        <taxon>Bacteria</taxon>
        <taxon>Bacillati</taxon>
        <taxon>Bacillota</taxon>
        <taxon>Bacilli</taxon>
        <taxon>Bacillales</taxon>
        <taxon>Bacillales Family XII. Incertae Sedis</taxon>
        <taxon>Exiguobacterium</taxon>
    </lineage>
</organism>
<dbReference type="InterPro" id="IPR011032">
    <property type="entry name" value="GroES-like_sf"/>
</dbReference>
<dbReference type="SUPFAM" id="SSF51735">
    <property type="entry name" value="NAD(P)-binding Rossmann-fold domains"/>
    <property type="match status" value="1"/>
</dbReference>
<dbReference type="InterPro" id="IPR052733">
    <property type="entry name" value="Chloroplast_QOR"/>
</dbReference>
<protein>
    <submittedName>
        <fullName evidence="2">NAD(P)-dependent alcohol dehydrogenase</fullName>
    </submittedName>
</protein>
<proteinExistence type="predicted"/>
<gene>
    <name evidence="2" type="ORF">NQG31_03680</name>
</gene>
<keyword evidence="3" id="KW-1185">Reference proteome</keyword>
<accession>A0ABT2KUH8</accession>
<dbReference type="CDD" id="cd08267">
    <property type="entry name" value="MDR1"/>
    <property type="match status" value="1"/>
</dbReference>
<evidence type="ECO:0000313" key="3">
    <source>
        <dbReference type="Proteomes" id="UP001206821"/>
    </source>
</evidence>
<dbReference type="Proteomes" id="UP001206821">
    <property type="component" value="Unassembled WGS sequence"/>
</dbReference>
<dbReference type="EMBL" id="JANIEK010000008">
    <property type="protein sequence ID" value="MCT4794628.1"/>
    <property type="molecule type" value="Genomic_DNA"/>
</dbReference>
<reference evidence="2 3" key="1">
    <citation type="submission" date="2022-07" db="EMBL/GenBank/DDBJ databases">
        <title>Genomic and pangenome structural analysis of the polyextremophile Exiguobacterium.</title>
        <authorList>
            <person name="Shen L."/>
        </authorList>
    </citation>
    <scope>NUCLEOTIDE SEQUENCE [LARGE SCALE GENOMIC DNA]</scope>
    <source>
        <strain evidence="2 3">12_1</strain>
    </source>
</reference>
<dbReference type="Pfam" id="PF08240">
    <property type="entry name" value="ADH_N"/>
    <property type="match status" value="1"/>
</dbReference>
<dbReference type="InterPro" id="IPR013149">
    <property type="entry name" value="ADH-like_C"/>
</dbReference>
<name>A0ABT2KUH8_9BACL</name>
<comment type="caution">
    <text evidence="2">The sequence shown here is derived from an EMBL/GenBank/DDBJ whole genome shotgun (WGS) entry which is preliminary data.</text>
</comment>
<dbReference type="PANTHER" id="PTHR44013">
    <property type="entry name" value="ZINC-TYPE ALCOHOL DEHYDROGENASE-LIKE PROTEIN C16A3.02C"/>
    <property type="match status" value="1"/>
</dbReference>
<feature type="domain" description="Enoyl reductase (ER)" evidence="1">
    <location>
        <begin position="10"/>
        <end position="300"/>
    </location>
</feature>
<dbReference type="InterPro" id="IPR020843">
    <property type="entry name" value="ER"/>
</dbReference>
<dbReference type="Gene3D" id="3.40.50.720">
    <property type="entry name" value="NAD(P)-binding Rossmann-like Domain"/>
    <property type="match status" value="1"/>
</dbReference>
<evidence type="ECO:0000259" key="1">
    <source>
        <dbReference type="SMART" id="SM00829"/>
    </source>
</evidence>
<dbReference type="Pfam" id="PF00107">
    <property type="entry name" value="ADH_zinc_N"/>
    <property type="match status" value="1"/>
</dbReference>
<dbReference type="RefSeq" id="WP_034815316.1">
    <property type="nucleotide sequence ID" value="NZ_JANIEK010000008.1"/>
</dbReference>
<sequence>MKAVICTAYGPPDVLELHEVDEPVPKTDELLIRVHATAVHSGDRRLRALDVPTAGKLPMLIAVGLKAPRQPILGVVLAGEVVETGTRVNTFKAGDRVYALTGMRFGGYAEYACIKAHKCVEHMPRHASYEEAASLPFGGTTALHFLRKVNIEQAETVLIYGASGAVGSMAVQIAKHFGAHVTAVCQMRNFELVKRLGADVLIDYKTEGYDSRLLTYDAVFDAAGKIDKRIARKHVRAGGKFRSVAGQGVSSERKDDLTFLNELFDEGHIKAVIDSIYPIEEIVSAHRYVDAGGKVGNVIVSVVRPNELTSD</sequence>
<evidence type="ECO:0000313" key="2">
    <source>
        <dbReference type="EMBL" id="MCT4794628.1"/>
    </source>
</evidence>
<dbReference type="SMART" id="SM00829">
    <property type="entry name" value="PKS_ER"/>
    <property type="match status" value="1"/>
</dbReference>
<dbReference type="InterPro" id="IPR013154">
    <property type="entry name" value="ADH-like_N"/>
</dbReference>